<name>A0ABP7MJL4_9ACTN</name>
<protein>
    <submittedName>
        <fullName evidence="2">Uncharacterized protein</fullName>
    </submittedName>
</protein>
<evidence type="ECO:0000256" key="1">
    <source>
        <dbReference type="SAM" id="MobiDB-lite"/>
    </source>
</evidence>
<dbReference type="EMBL" id="BAABAJ010000009">
    <property type="protein sequence ID" value="GAA3922559.1"/>
    <property type="molecule type" value="Genomic_DNA"/>
</dbReference>
<evidence type="ECO:0000313" key="3">
    <source>
        <dbReference type="Proteomes" id="UP001501000"/>
    </source>
</evidence>
<sequence>MPPGALAAGSPDGPSTRSLDSGPHHKIDRYGVSSTMSESSSTDGQERHGSGKHRGQAAPVEDSASSPHGRHRREPDAQAR</sequence>
<feature type="compositionally biased region" description="Low complexity" evidence="1">
    <location>
        <begin position="33"/>
        <end position="42"/>
    </location>
</feature>
<dbReference type="Proteomes" id="UP001501000">
    <property type="component" value="Unassembled WGS sequence"/>
</dbReference>
<evidence type="ECO:0000313" key="2">
    <source>
        <dbReference type="EMBL" id="GAA3922559.1"/>
    </source>
</evidence>
<feature type="region of interest" description="Disordered" evidence="1">
    <location>
        <begin position="1"/>
        <end position="80"/>
    </location>
</feature>
<gene>
    <name evidence="2" type="ORF">GCM10022244_35200</name>
</gene>
<keyword evidence="3" id="KW-1185">Reference proteome</keyword>
<reference evidence="3" key="1">
    <citation type="journal article" date="2019" name="Int. J. Syst. Evol. Microbiol.">
        <title>The Global Catalogue of Microorganisms (GCM) 10K type strain sequencing project: providing services to taxonomists for standard genome sequencing and annotation.</title>
        <authorList>
            <consortium name="The Broad Institute Genomics Platform"/>
            <consortium name="The Broad Institute Genome Sequencing Center for Infectious Disease"/>
            <person name="Wu L."/>
            <person name="Ma J."/>
        </authorList>
    </citation>
    <scope>NUCLEOTIDE SEQUENCE [LARGE SCALE GENOMIC DNA]</scope>
    <source>
        <strain evidence="3">JCM 16956</strain>
    </source>
</reference>
<accession>A0ABP7MJL4</accession>
<organism evidence="2 3">
    <name type="scientific">Streptomyces gulbargensis</name>
    <dbReference type="NCBI Taxonomy" id="364901"/>
    <lineage>
        <taxon>Bacteria</taxon>
        <taxon>Bacillati</taxon>
        <taxon>Actinomycetota</taxon>
        <taxon>Actinomycetes</taxon>
        <taxon>Kitasatosporales</taxon>
        <taxon>Streptomycetaceae</taxon>
        <taxon>Streptomyces</taxon>
    </lineage>
</organism>
<proteinExistence type="predicted"/>
<comment type="caution">
    <text evidence="2">The sequence shown here is derived from an EMBL/GenBank/DDBJ whole genome shotgun (WGS) entry which is preliminary data.</text>
</comment>